<reference evidence="1 2" key="1">
    <citation type="journal article" date="2011" name="J. Bacteriol.">
        <title>Genome of Ochrobactrum anthropi ATCC 49188 T, a versatile opportunistic pathogen and symbiont of several eukaryotic hosts.</title>
        <authorList>
            <person name="Chain P.S."/>
            <person name="Lang D.M."/>
            <person name="Comerci D.J."/>
            <person name="Malfatti S.A."/>
            <person name="Vergez L.M."/>
            <person name="Shin M."/>
            <person name="Ugalde R.A."/>
            <person name="Garcia E."/>
            <person name="Tolmasky M.E."/>
        </authorList>
    </citation>
    <scope>NUCLEOTIDE SEQUENCE [LARGE SCALE GENOMIC DNA]</scope>
    <source>
        <strain evidence="2">ATCC 49188 / DSM 6882 / CCUG 24695 / JCM 21032 / LMG 3331 / NBRC 15819 / NCTC 12168 / Alc 37</strain>
    </source>
</reference>
<dbReference type="EMBL" id="CP000758">
    <property type="protein sequence ID" value="ABS12967.1"/>
    <property type="molecule type" value="Genomic_DNA"/>
</dbReference>
<protein>
    <submittedName>
        <fullName evidence="1">Uncharacterized protein</fullName>
    </submittedName>
</protein>
<proteinExistence type="predicted"/>
<dbReference type="HOGENOM" id="CLU_2465984_0_0_5"/>
<name>A6WVG3_BRUA4</name>
<evidence type="ECO:0000313" key="1">
    <source>
        <dbReference type="EMBL" id="ABS12967.1"/>
    </source>
</evidence>
<dbReference type="AlphaFoldDB" id="A6WVG3"/>
<evidence type="ECO:0000313" key="2">
    <source>
        <dbReference type="Proteomes" id="UP000002301"/>
    </source>
</evidence>
<keyword evidence="2" id="KW-1185">Reference proteome</keyword>
<dbReference type="STRING" id="439375.Oant_0236"/>
<dbReference type="PATRIC" id="fig|439375.7.peg.252"/>
<dbReference type="RefSeq" id="WP_011982426.1">
    <property type="nucleotide sequence ID" value="NC_009667.1"/>
</dbReference>
<sequence>MSGIEFTATIQADPDSWASFMEWIEEAQRKQLDRIKKTSLLSGMEVTVSMEEFGYAWSPVYWHEYDEPIAWVHNETGARVNGSKMPDQ</sequence>
<dbReference type="Proteomes" id="UP000002301">
    <property type="component" value="Chromosome 1"/>
</dbReference>
<gene>
    <name evidence="1" type="ordered locus">Oant_0236</name>
</gene>
<accession>A6WVG3</accession>
<dbReference type="KEGG" id="oan:Oant_0236"/>
<organism evidence="1 2">
    <name type="scientific">Brucella anthropi (strain ATCC 49188 / DSM 6882 / CCUG 24695 / JCM 21032 / LMG 3331 / NBRC 15819 / NCTC 12168 / Alc 37)</name>
    <name type="common">Ochrobactrum anthropi</name>
    <dbReference type="NCBI Taxonomy" id="439375"/>
    <lineage>
        <taxon>Bacteria</taxon>
        <taxon>Pseudomonadati</taxon>
        <taxon>Pseudomonadota</taxon>
        <taxon>Alphaproteobacteria</taxon>
        <taxon>Hyphomicrobiales</taxon>
        <taxon>Brucellaceae</taxon>
        <taxon>Brucella/Ochrobactrum group</taxon>
        <taxon>Brucella</taxon>
    </lineage>
</organism>